<feature type="non-terminal residue" evidence="2">
    <location>
        <position position="1"/>
    </location>
</feature>
<evidence type="ECO:0000256" key="1">
    <source>
        <dbReference type="SAM" id="MobiDB-lite"/>
    </source>
</evidence>
<reference evidence="2" key="1">
    <citation type="journal article" date="2019" name="Sci. Rep.">
        <title>Draft genome of Tanacetum cinerariifolium, the natural source of mosquito coil.</title>
        <authorList>
            <person name="Yamashiro T."/>
            <person name="Shiraishi A."/>
            <person name="Satake H."/>
            <person name="Nakayama K."/>
        </authorList>
    </citation>
    <scope>NUCLEOTIDE SEQUENCE</scope>
</reference>
<feature type="region of interest" description="Disordered" evidence="1">
    <location>
        <begin position="1"/>
        <end position="32"/>
    </location>
</feature>
<name>A0A699UNQ1_TANCI</name>
<feature type="non-terminal residue" evidence="2">
    <location>
        <position position="120"/>
    </location>
</feature>
<proteinExistence type="predicted"/>
<comment type="caution">
    <text evidence="2">The sequence shown here is derived from an EMBL/GenBank/DDBJ whole genome shotgun (WGS) entry which is preliminary data.</text>
</comment>
<sequence length="120" mass="13219">LAWRRVSPRSSYHCPSSSSLPADSSPVHSLGLDAPVTRSLAPTHADLIPPRKRFKDSYLSETSMEEDTEIDTTKTEDGRGLDIVDRDDVRDHIEVDPGDDREEFEASAGDTVVLGIDPRS</sequence>
<gene>
    <name evidence="2" type="ORF">Tci_896119</name>
</gene>
<protein>
    <submittedName>
        <fullName evidence="2">Uncharacterized protein</fullName>
    </submittedName>
</protein>
<feature type="compositionally biased region" description="Basic and acidic residues" evidence="1">
    <location>
        <begin position="71"/>
        <end position="86"/>
    </location>
</feature>
<evidence type="ECO:0000313" key="2">
    <source>
        <dbReference type="EMBL" id="GFD24150.1"/>
    </source>
</evidence>
<feature type="region of interest" description="Disordered" evidence="1">
    <location>
        <begin position="101"/>
        <end position="120"/>
    </location>
</feature>
<feature type="region of interest" description="Disordered" evidence="1">
    <location>
        <begin position="56"/>
        <end position="86"/>
    </location>
</feature>
<dbReference type="EMBL" id="BKCJ011350224">
    <property type="protein sequence ID" value="GFD24150.1"/>
    <property type="molecule type" value="Genomic_DNA"/>
</dbReference>
<organism evidence="2">
    <name type="scientific">Tanacetum cinerariifolium</name>
    <name type="common">Dalmatian daisy</name>
    <name type="synonym">Chrysanthemum cinerariifolium</name>
    <dbReference type="NCBI Taxonomy" id="118510"/>
    <lineage>
        <taxon>Eukaryota</taxon>
        <taxon>Viridiplantae</taxon>
        <taxon>Streptophyta</taxon>
        <taxon>Embryophyta</taxon>
        <taxon>Tracheophyta</taxon>
        <taxon>Spermatophyta</taxon>
        <taxon>Magnoliopsida</taxon>
        <taxon>eudicotyledons</taxon>
        <taxon>Gunneridae</taxon>
        <taxon>Pentapetalae</taxon>
        <taxon>asterids</taxon>
        <taxon>campanulids</taxon>
        <taxon>Asterales</taxon>
        <taxon>Asteraceae</taxon>
        <taxon>Asteroideae</taxon>
        <taxon>Anthemideae</taxon>
        <taxon>Anthemidinae</taxon>
        <taxon>Tanacetum</taxon>
    </lineage>
</organism>
<feature type="compositionally biased region" description="Low complexity" evidence="1">
    <location>
        <begin position="8"/>
        <end position="29"/>
    </location>
</feature>
<accession>A0A699UNQ1</accession>
<dbReference type="AlphaFoldDB" id="A0A699UNQ1"/>